<keyword evidence="1" id="KW-0645">Protease</keyword>
<dbReference type="PANTHER" id="PTHR24559:SF435">
    <property type="entry name" value="RIBONUCLEASE H"/>
    <property type="match status" value="1"/>
</dbReference>
<comment type="caution">
    <text evidence="9">The sequence shown here is derived from an EMBL/GenBank/DDBJ whole genome shotgun (WGS) entry which is preliminary data.</text>
</comment>
<evidence type="ECO:0000256" key="2">
    <source>
        <dbReference type="ARBA" id="ARBA00022679"/>
    </source>
</evidence>
<dbReference type="Proteomes" id="UP001153954">
    <property type="component" value="Unassembled WGS sequence"/>
</dbReference>
<evidence type="ECO:0000313" key="10">
    <source>
        <dbReference type="Proteomes" id="UP001153954"/>
    </source>
</evidence>
<keyword evidence="6" id="KW-0378">Hydrolase</keyword>
<organism evidence="9 10">
    <name type="scientific">Euphydryas editha</name>
    <name type="common">Edith's checkerspot</name>
    <dbReference type="NCBI Taxonomy" id="104508"/>
    <lineage>
        <taxon>Eukaryota</taxon>
        <taxon>Metazoa</taxon>
        <taxon>Ecdysozoa</taxon>
        <taxon>Arthropoda</taxon>
        <taxon>Hexapoda</taxon>
        <taxon>Insecta</taxon>
        <taxon>Pterygota</taxon>
        <taxon>Neoptera</taxon>
        <taxon>Endopterygota</taxon>
        <taxon>Lepidoptera</taxon>
        <taxon>Glossata</taxon>
        <taxon>Ditrysia</taxon>
        <taxon>Papilionoidea</taxon>
        <taxon>Nymphalidae</taxon>
        <taxon>Nymphalinae</taxon>
        <taxon>Euphydryas</taxon>
    </lineage>
</organism>
<evidence type="ECO:0000256" key="6">
    <source>
        <dbReference type="ARBA" id="ARBA00022801"/>
    </source>
</evidence>
<keyword evidence="7" id="KW-0695">RNA-directed DNA polymerase</keyword>
<keyword evidence="4" id="KW-0540">Nuclease</keyword>
<dbReference type="Pfam" id="PF00078">
    <property type="entry name" value="RVT_1"/>
    <property type="match status" value="1"/>
</dbReference>
<dbReference type="GO" id="GO:0008233">
    <property type="term" value="F:peptidase activity"/>
    <property type="evidence" value="ECO:0007669"/>
    <property type="project" value="UniProtKB-KW"/>
</dbReference>
<keyword evidence="3" id="KW-0548">Nucleotidyltransferase</keyword>
<dbReference type="InterPro" id="IPR000477">
    <property type="entry name" value="RT_dom"/>
</dbReference>
<dbReference type="PROSITE" id="PS50878">
    <property type="entry name" value="RT_POL"/>
    <property type="match status" value="1"/>
</dbReference>
<evidence type="ECO:0000256" key="3">
    <source>
        <dbReference type="ARBA" id="ARBA00022695"/>
    </source>
</evidence>
<keyword evidence="5" id="KW-0255">Endonuclease</keyword>
<feature type="domain" description="Reverse transcriptase" evidence="8">
    <location>
        <begin position="2"/>
        <end position="148"/>
    </location>
</feature>
<evidence type="ECO:0000313" key="9">
    <source>
        <dbReference type="EMBL" id="CAH2088027.1"/>
    </source>
</evidence>
<dbReference type="CDD" id="cd01647">
    <property type="entry name" value="RT_LTR"/>
    <property type="match status" value="1"/>
</dbReference>
<dbReference type="GO" id="GO:0003964">
    <property type="term" value="F:RNA-directed DNA polymerase activity"/>
    <property type="evidence" value="ECO:0007669"/>
    <property type="project" value="UniProtKB-KW"/>
</dbReference>
<dbReference type="AlphaFoldDB" id="A0AAU9TRA3"/>
<keyword evidence="10" id="KW-1185">Reference proteome</keyword>
<dbReference type="SUPFAM" id="SSF56672">
    <property type="entry name" value="DNA/RNA polymerases"/>
    <property type="match status" value="1"/>
</dbReference>
<evidence type="ECO:0000256" key="5">
    <source>
        <dbReference type="ARBA" id="ARBA00022759"/>
    </source>
</evidence>
<accession>A0AAU9TRA3</accession>
<protein>
    <recommendedName>
        <fullName evidence="8">Reverse transcriptase domain-containing protein</fullName>
    </recommendedName>
</protein>
<dbReference type="EMBL" id="CAKOGL010000007">
    <property type="protein sequence ID" value="CAH2088027.1"/>
    <property type="molecule type" value="Genomic_DNA"/>
</dbReference>
<dbReference type="InterPro" id="IPR043502">
    <property type="entry name" value="DNA/RNA_pol_sf"/>
</dbReference>
<dbReference type="FunFam" id="3.10.10.10:FF:000007">
    <property type="entry name" value="Retrovirus-related Pol polyprotein from transposon 17.6-like Protein"/>
    <property type="match status" value="1"/>
</dbReference>
<dbReference type="Gene3D" id="3.10.10.10">
    <property type="entry name" value="HIV Type 1 Reverse Transcriptase, subunit A, domain 1"/>
    <property type="match status" value="1"/>
</dbReference>
<evidence type="ECO:0000256" key="1">
    <source>
        <dbReference type="ARBA" id="ARBA00022670"/>
    </source>
</evidence>
<sequence length="148" mass="16756">MLEQGIIEPSNSPWSSPIWVVPKKQDASGKQKWRVVIDYRKLNDITIGDTYPIPQINEILDQLGNSKYFSTLDLASGFHQIPMNPADAAKTAFNIPNGHYQFTRMPFGLKNAPATFQRLMNTALSGLQGIRDLPDSETSKKSHIRREW</sequence>
<evidence type="ECO:0000256" key="4">
    <source>
        <dbReference type="ARBA" id="ARBA00022722"/>
    </source>
</evidence>
<reference evidence="9" key="1">
    <citation type="submission" date="2022-03" db="EMBL/GenBank/DDBJ databases">
        <authorList>
            <person name="Tunstrom K."/>
        </authorList>
    </citation>
    <scope>NUCLEOTIDE SEQUENCE</scope>
</reference>
<dbReference type="InterPro" id="IPR053134">
    <property type="entry name" value="RNA-dir_DNA_polymerase"/>
</dbReference>
<dbReference type="GO" id="GO:0004519">
    <property type="term" value="F:endonuclease activity"/>
    <property type="evidence" value="ECO:0007669"/>
    <property type="project" value="UniProtKB-KW"/>
</dbReference>
<name>A0AAU9TRA3_EUPED</name>
<dbReference type="PANTHER" id="PTHR24559">
    <property type="entry name" value="TRANSPOSON TY3-I GAG-POL POLYPROTEIN"/>
    <property type="match status" value="1"/>
</dbReference>
<gene>
    <name evidence="9" type="ORF">EEDITHA_LOCUS4225</name>
</gene>
<dbReference type="GO" id="GO:0006508">
    <property type="term" value="P:proteolysis"/>
    <property type="evidence" value="ECO:0007669"/>
    <property type="project" value="UniProtKB-KW"/>
</dbReference>
<evidence type="ECO:0000259" key="8">
    <source>
        <dbReference type="PROSITE" id="PS50878"/>
    </source>
</evidence>
<evidence type="ECO:0000256" key="7">
    <source>
        <dbReference type="ARBA" id="ARBA00022918"/>
    </source>
</evidence>
<proteinExistence type="predicted"/>
<keyword evidence="2" id="KW-0808">Transferase</keyword>